<organism evidence="2">
    <name type="scientific">Candidatus Enterococcus clewellii</name>
    <dbReference type="NCBI Taxonomy" id="1834193"/>
    <lineage>
        <taxon>Bacteria</taxon>
        <taxon>Bacillati</taxon>
        <taxon>Bacillota</taxon>
        <taxon>Bacilli</taxon>
        <taxon>Lactobacillales</taxon>
        <taxon>Enterococcaceae</taxon>
        <taxon>Enterococcus</taxon>
    </lineage>
</organism>
<dbReference type="PANTHER" id="PTHR12110">
    <property type="entry name" value="HYDROXYPYRUVATE ISOMERASE"/>
    <property type="match status" value="1"/>
</dbReference>
<dbReference type="PANTHER" id="PTHR12110:SF21">
    <property type="entry name" value="XYLOSE ISOMERASE-LIKE TIM BARREL DOMAIN-CONTAINING PROTEIN"/>
    <property type="match status" value="1"/>
</dbReference>
<dbReference type="OrthoDB" id="2063291at2"/>
<dbReference type="EMBL" id="CP147247">
    <property type="protein sequence ID" value="WYJ89017.1"/>
    <property type="molecule type" value="Genomic_DNA"/>
</dbReference>
<reference evidence="3" key="2">
    <citation type="submission" date="2017-05" db="EMBL/GenBank/DDBJ databases">
        <authorList>
            <consortium name="The Broad Institute Genomics Platform"/>
            <consortium name="The Broad Institute Genomic Center for Infectious Diseases"/>
            <person name="Earl A."/>
            <person name="Manson A."/>
            <person name="Schwartman J."/>
            <person name="Gilmore M."/>
            <person name="Abouelleil A."/>
            <person name="Cao P."/>
            <person name="Chapman S."/>
            <person name="Cusick C."/>
            <person name="Shea T."/>
            <person name="Young S."/>
            <person name="Neafsey D."/>
            <person name="Nusbaum C."/>
            <person name="Birren B."/>
        </authorList>
    </citation>
    <scope>NUCLEOTIDE SEQUENCE</scope>
    <source>
        <strain evidence="3">9E7_DIV0242</strain>
    </source>
</reference>
<evidence type="ECO:0000313" key="4">
    <source>
        <dbReference type="Proteomes" id="UP000195141"/>
    </source>
</evidence>
<dbReference type="Proteomes" id="UP000195141">
    <property type="component" value="Chromosome"/>
</dbReference>
<dbReference type="Gene3D" id="3.20.20.150">
    <property type="entry name" value="Divalent-metal-dependent TIM barrel enzymes"/>
    <property type="match status" value="1"/>
</dbReference>
<evidence type="ECO:0000259" key="1">
    <source>
        <dbReference type="Pfam" id="PF01261"/>
    </source>
</evidence>
<keyword evidence="4" id="KW-1185">Reference proteome</keyword>
<name>A0A242KCQ4_9ENTE</name>
<reference evidence="3" key="3">
    <citation type="submission" date="2024-03" db="EMBL/GenBank/DDBJ databases">
        <title>The Genome Sequence of Enterococcus sp. DIV0242b.</title>
        <authorList>
            <consortium name="The Broad Institute Genomics Platform"/>
            <consortium name="The Broad Institute Microbial Omics Core"/>
            <consortium name="The Broad Institute Genomic Center for Infectious Diseases"/>
            <person name="Earl A."/>
            <person name="Manson A."/>
            <person name="Gilmore M."/>
            <person name="Schwartman J."/>
            <person name="Shea T."/>
            <person name="Abouelleil A."/>
            <person name="Cao P."/>
            <person name="Chapman S."/>
            <person name="Cusick C."/>
            <person name="Young S."/>
            <person name="Neafsey D."/>
            <person name="Nusbaum C."/>
            <person name="Birren B."/>
        </authorList>
    </citation>
    <scope>NUCLEOTIDE SEQUENCE</scope>
    <source>
        <strain evidence="3">9E7_DIV0242</strain>
    </source>
</reference>
<protein>
    <recommendedName>
        <fullName evidence="1">Xylose isomerase-like TIM barrel domain-containing protein</fullName>
    </recommendedName>
</protein>
<dbReference type="InterPro" id="IPR013022">
    <property type="entry name" value="Xyl_isomerase-like_TIM-brl"/>
</dbReference>
<dbReference type="EMBL" id="NGMM01000001">
    <property type="protein sequence ID" value="OTP18953.1"/>
    <property type="molecule type" value="Genomic_DNA"/>
</dbReference>
<proteinExistence type="predicted"/>
<dbReference type="Pfam" id="PF01261">
    <property type="entry name" value="AP_endonuc_2"/>
    <property type="match status" value="1"/>
</dbReference>
<gene>
    <name evidence="3" type="ORF">A5888_000736</name>
    <name evidence="2" type="ORF">A5888_000767</name>
</gene>
<evidence type="ECO:0000313" key="3">
    <source>
        <dbReference type="EMBL" id="WYJ89017.1"/>
    </source>
</evidence>
<dbReference type="SUPFAM" id="SSF51658">
    <property type="entry name" value="Xylose isomerase-like"/>
    <property type="match status" value="1"/>
</dbReference>
<dbReference type="AlphaFoldDB" id="A0A242KCQ4"/>
<feature type="domain" description="Xylose isomerase-like TIM barrel" evidence="1">
    <location>
        <begin position="57"/>
        <end position="269"/>
    </location>
</feature>
<evidence type="ECO:0000313" key="2">
    <source>
        <dbReference type="EMBL" id="OTP18953.1"/>
    </source>
</evidence>
<reference evidence="2" key="1">
    <citation type="submission" date="2017-05" db="EMBL/GenBank/DDBJ databases">
        <title>The Genome Sequence of Enterococcus sp. 9E7_DIV0242.</title>
        <authorList>
            <consortium name="The Broad Institute Genomics Platform"/>
            <consortium name="The Broad Institute Genomic Center for Infectious Diseases"/>
            <person name="Earl A."/>
            <person name="Manson A."/>
            <person name="Schwartman J."/>
            <person name="Gilmore M."/>
            <person name="Abouelleil A."/>
            <person name="Cao P."/>
            <person name="Chapman S."/>
            <person name="Cusick C."/>
            <person name="Shea T."/>
            <person name="Young S."/>
            <person name="Neafsey D."/>
            <person name="Nusbaum C."/>
            <person name="Birren B."/>
        </authorList>
    </citation>
    <scope>NUCLEOTIDE SEQUENCE [LARGE SCALE GENOMIC DNA]</scope>
    <source>
        <strain evidence="2">9E7_DIV0242</strain>
    </source>
</reference>
<accession>A0A242KCQ4</accession>
<dbReference type="RefSeq" id="WP_086347876.1">
    <property type="nucleotide sequence ID" value="NZ_CP147247.1"/>
</dbReference>
<dbReference type="InterPro" id="IPR036237">
    <property type="entry name" value="Xyl_isomerase-like_sf"/>
</dbReference>
<dbReference type="InterPro" id="IPR050312">
    <property type="entry name" value="IolE/XylAMocC-like"/>
</dbReference>
<sequence length="276" mass="31005">MYNLTVRGHDISGNHTYTELPEKIKAVGISNVQLALAMSFPELPSGKEHLSPGFGTYMKNTFMKQEVQIAILSCYINMIHPDEVIREEALQKFESYLKYAKYFGASMVASETGNVLEEIIYTEKNFTEEAFEKAVVSIQRLVDCGEKYGMMVGIEPGLNHPVYSVEKMNVLVQRIDSDYLGVILDATNLITADNYKDQTKILQEAFDLFGEKIVAIHLKDFVIEEGKIVPTAVGEGLMDVKGMLDIINKNKPLINIVLEETKDEKIAQAKKLIETL</sequence>